<proteinExistence type="predicted"/>
<reference evidence="2" key="1">
    <citation type="submission" date="2023-04" db="EMBL/GenBank/DDBJ databases">
        <title>Chromosome-level genome of Chaenocephalus aceratus.</title>
        <authorList>
            <person name="Park H."/>
        </authorList>
    </citation>
    <scope>NUCLEOTIDE SEQUENCE</scope>
    <source>
        <strain evidence="2">DE</strain>
        <tissue evidence="2">Muscle</tissue>
    </source>
</reference>
<evidence type="ECO:0000256" key="1">
    <source>
        <dbReference type="SAM" id="MobiDB-lite"/>
    </source>
</evidence>
<keyword evidence="3" id="KW-1185">Reference proteome</keyword>
<name>A0AAD9BFG2_DISEL</name>
<comment type="caution">
    <text evidence="2">The sequence shown here is derived from an EMBL/GenBank/DDBJ whole genome shotgun (WGS) entry which is preliminary data.</text>
</comment>
<evidence type="ECO:0000313" key="3">
    <source>
        <dbReference type="Proteomes" id="UP001228049"/>
    </source>
</evidence>
<feature type="non-terminal residue" evidence="2">
    <location>
        <position position="67"/>
    </location>
</feature>
<gene>
    <name evidence="2" type="ORF">KUDE01_023525</name>
</gene>
<dbReference type="Proteomes" id="UP001228049">
    <property type="component" value="Unassembled WGS sequence"/>
</dbReference>
<feature type="non-terminal residue" evidence="2">
    <location>
        <position position="1"/>
    </location>
</feature>
<feature type="region of interest" description="Disordered" evidence="1">
    <location>
        <begin position="1"/>
        <end position="35"/>
    </location>
</feature>
<dbReference type="EMBL" id="JASDAP010000023">
    <property type="protein sequence ID" value="KAK1882745.1"/>
    <property type="molecule type" value="Genomic_DNA"/>
</dbReference>
<organism evidence="2 3">
    <name type="scientific">Dissostichus eleginoides</name>
    <name type="common">Patagonian toothfish</name>
    <name type="synonym">Dissostichus amissus</name>
    <dbReference type="NCBI Taxonomy" id="100907"/>
    <lineage>
        <taxon>Eukaryota</taxon>
        <taxon>Metazoa</taxon>
        <taxon>Chordata</taxon>
        <taxon>Craniata</taxon>
        <taxon>Vertebrata</taxon>
        <taxon>Euteleostomi</taxon>
        <taxon>Actinopterygii</taxon>
        <taxon>Neopterygii</taxon>
        <taxon>Teleostei</taxon>
        <taxon>Neoteleostei</taxon>
        <taxon>Acanthomorphata</taxon>
        <taxon>Eupercaria</taxon>
        <taxon>Perciformes</taxon>
        <taxon>Notothenioidei</taxon>
        <taxon>Nototheniidae</taxon>
        <taxon>Dissostichus</taxon>
    </lineage>
</organism>
<dbReference type="AlphaFoldDB" id="A0AAD9BFG2"/>
<protein>
    <submittedName>
        <fullName evidence="2">Villin-1</fullName>
    </submittedName>
</protein>
<accession>A0AAD9BFG2</accession>
<evidence type="ECO:0000313" key="2">
    <source>
        <dbReference type="EMBL" id="KAK1882745.1"/>
    </source>
</evidence>
<sequence>QQQGRMEGQQHARSQSHHTRVLAETCGPPSLPHRVSHSPACVFVHARGTTRAVAVKPNRVVRLLSLR</sequence>